<keyword evidence="2" id="KW-0274">FAD</keyword>
<name>A0A8J2V4A6_9PROT</name>
<feature type="binding site" evidence="2">
    <location>
        <position position="333"/>
    </location>
    <ligand>
        <name>FAD</name>
        <dbReference type="ChEBI" id="CHEBI:57692"/>
    </ligand>
</feature>
<dbReference type="RefSeq" id="WP_188159609.1">
    <property type="nucleotide sequence ID" value="NZ_BMGH01000001.1"/>
</dbReference>
<dbReference type="InterPro" id="IPR006905">
    <property type="entry name" value="Flavin_halogenase"/>
</dbReference>
<keyword evidence="4" id="KW-1185">Reference proteome</keyword>
<dbReference type="SUPFAM" id="SSF51905">
    <property type="entry name" value="FAD/NAD(P)-binding domain"/>
    <property type="match status" value="1"/>
</dbReference>
<gene>
    <name evidence="3" type="ORF">GCM10011342_03880</name>
</gene>
<dbReference type="InterPro" id="IPR033856">
    <property type="entry name" value="Trp_halogen"/>
</dbReference>
<protein>
    <submittedName>
        <fullName evidence="3">Tryptophan halogenase</fullName>
    </submittedName>
</protein>
<feature type="binding site" evidence="2">
    <location>
        <position position="342"/>
    </location>
    <ligand>
        <name>L-tryptophan</name>
        <dbReference type="ChEBI" id="CHEBI:57912"/>
    </ligand>
</feature>
<dbReference type="GO" id="GO:0004497">
    <property type="term" value="F:monooxygenase activity"/>
    <property type="evidence" value="ECO:0007669"/>
    <property type="project" value="InterPro"/>
</dbReference>
<accession>A0A8J2V4A6</accession>
<keyword evidence="2" id="KW-0285">Flavoprotein</keyword>
<evidence type="ECO:0000313" key="4">
    <source>
        <dbReference type="Proteomes" id="UP000613582"/>
    </source>
</evidence>
<dbReference type="PANTHER" id="PTHR43747:SF4">
    <property type="entry name" value="FLAVIN-DEPENDENT TRYPTOPHAN HALOGENASE"/>
    <property type="match status" value="1"/>
</dbReference>
<evidence type="ECO:0000256" key="1">
    <source>
        <dbReference type="PIRSR" id="PIRSR011396-1"/>
    </source>
</evidence>
<feature type="binding site" evidence="2">
    <location>
        <position position="346"/>
    </location>
    <ligand>
        <name>L-tryptophan</name>
        <dbReference type="ChEBI" id="CHEBI:57912"/>
    </ligand>
</feature>
<dbReference type="Pfam" id="PF04820">
    <property type="entry name" value="Trp_halogenase"/>
    <property type="match status" value="1"/>
</dbReference>
<feature type="binding site" evidence="2">
    <location>
        <begin position="14"/>
        <end position="17"/>
    </location>
    <ligand>
        <name>FAD</name>
        <dbReference type="ChEBI" id="CHEBI:57692"/>
    </ligand>
</feature>
<dbReference type="InterPro" id="IPR050816">
    <property type="entry name" value="Flavin-dep_Halogenase_NPB"/>
</dbReference>
<dbReference type="PANTHER" id="PTHR43747">
    <property type="entry name" value="FAD-BINDING PROTEIN"/>
    <property type="match status" value="1"/>
</dbReference>
<dbReference type="GO" id="GO:0000166">
    <property type="term" value="F:nucleotide binding"/>
    <property type="evidence" value="ECO:0007669"/>
    <property type="project" value="UniProtKB-KW"/>
</dbReference>
<proteinExistence type="predicted"/>
<keyword evidence="2" id="KW-0547">Nucleotide-binding</keyword>
<dbReference type="EMBL" id="BMGH01000001">
    <property type="protein sequence ID" value="GGC98175.1"/>
    <property type="molecule type" value="Genomic_DNA"/>
</dbReference>
<dbReference type="AlphaFoldDB" id="A0A8J2V4A6"/>
<dbReference type="Gene3D" id="3.50.50.60">
    <property type="entry name" value="FAD/NAD(P)-binding domain"/>
    <property type="match status" value="1"/>
</dbReference>
<comment type="caution">
    <text evidence="3">The sequence shown here is derived from an EMBL/GenBank/DDBJ whole genome shotgun (WGS) entry which is preliminary data.</text>
</comment>
<feature type="binding site" evidence="2">
    <location>
        <position position="79"/>
    </location>
    <ligand>
        <name>7-chloro-L-tryptophan</name>
        <dbReference type="ChEBI" id="CHEBI:58713"/>
    </ligand>
</feature>
<reference evidence="3" key="2">
    <citation type="submission" date="2020-09" db="EMBL/GenBank/DDBJ databases">
        <authorList>
            <person name="Sun Q."/>
            <person name="Zhou Y."/>
        </authorList>
    </citation>
    <scope>NUCLEOTIDE SEQUENCE</scope>
    <source>
        <strain evidence="3">CGMCC 1.12921</strain>
    </source>
</reference>
<dbReference type="PIRSF" id="PIRSF011396">
    <property type="entry name" value="Trp_halogenase"/>
    <property type="match status" value="1"/>
</dbReference>
<organism evidence="3 4">
    <name type="scientific">Aquisalinus flavus</name>
    <dbReference type="NCBI Taxonomy" id="1526572"/>
    <lineage>
        <taxon>Bacteria</taxon>
        <taxon>Pseudomonadati</taxon>
        <taxon>Pseudomonadota</taxon>
        <taxon>Alphaproteobacteria</taxon>
        <taxon>Parvularculales</taxon>
        <taxon>Parvularculaceae</taxon>
        <taxon>Aquisalinus</taxon>
    </lineage>
</organism>
<reference evidence="3" key="1">
    <citation type="journal article" date="2014" name="Int. J. Syst. Evol. Microbiol.">
        <title>Complete genome sequence of Corynebacterium casei LMG S-19264T (=DSM 44701T), isolated from a smear-ripened cheese.</title>
        <authorList>
            <consortium name="US DOE Joint Genome Institute (JGI-PGF)"/>
            <person name="Walter F."/>
            <person name="Albersmeier A."/>
            <person name="Kalinowski J."/>
            <person name="Ruckert C."/>
        </authorList>
    </citation>
    <scope>NUCLEOTIDE SEQUENCE</scope>
    <source>
        <strain evidence="3">CGMCC 1.12921</strain>
    </source>
</reference>
<sequence length="504" mass="55704">MIDKPKRKIVIAGGGTAGWMAAAALARALGGIAEITLVESEDIGTVGVGEATIPQIKLFNAVLGLDENEFLRATHGTMKLGIEFDGWGAPGARYMHAFGGIGMSLGMTTFHQYWLRAHREGRDDDLWRYSLNARAAYRNSFSRLDRVGTTPLQGLAYAFHFDAARYACTLRQYAEDRGVSRKEGRIIDVPLGEGGHIAALRLDSGEEIGGDLFIDCTGFRAVLIGQALGADYVDWTHWLPCDRAVAVPSAPLPDLPPYTRAQAQRAGWQWRIPLQHRTGNGHVYCSDFLSDDEAAATLIANLETEALGDPRQLAFTTGHRETFWKGNCIALGLAAGFMEPLESTSIHLVQSGISRLINIFPTETIEAADVAEYNRQTVEEYRHIRDFLILHYHANGRCGEAFWDRCRAMQIPESLQRKYDLFRHAGRFFREDEELFTLDGWVQVMIGQGVMPDTYHPLAGSLSSAQLDEFRNNLDSIIAQAVAGLPPHREYIAQHCAAPGMAAL</sequence>
<feature type="active site" evidence="1">
    <location>
        <position position="79"/>
    </location>
</feature>
<dbReference type="InterPro" id="IPR036188">
    <property type="entry name" value="FAD/NAD-bd_sf"/>
</dbReference>
<evidence type="ECO:0000313" key="3">
    <source>
        <dbReference type="EMBL" id="GGC98175.1"/>
    </source>
</evidence>
<evidence type="ECO:0000256" key="2">
    <source>
        <dbReference type="PIRSR" id="PIRSR011396-2"/>
    </source>
</evidence>
<dbReference type="Proteomes" id="UP000613582">
    <property type="component" value="Unassembled WGS sequence"/>
</dbReference>